<dbReference type="InterPro" id="IPR003374">
    <property type="entry name" value="ApbE-like_sf"/>
</dbReference>
<dbReference type="Pfam" id="PF02424">
    <property type="entry name" value="ApbE"/>
    <property type="match status" value="1"/>
</dbReference>
<evidence type="ECO:0000256" key="5">
    <source>
        <dbReference type="ARBA" id="ARBA00022723"/>
    </source>
</evidence>
<evidence type="ECO:0000256" key="3">
    <source>
        <dbReference type="ARBA" id="ARBA00022630"/>
    </source>
</evidence>
<gene>
    <name evidence="12" type="ORF">CBF36_01430</name>
</gene>
<dbReference type="PANTHER" id="PTHR30040:SF2">
    <property type="entry name" value="FAD:PROTEIN FMN TRANSFERASE"/>
    <property type="match status" value="1"/>
</dbReference>
<dbReference type="Proteomes" id="UP000288490">
    <property type="component" value="Unassembled WGS sequence"/>
</dbReference>
<evidence type="ECO:0000256" key="9">
    <source>
        <dbReference type="ARBA" id="ARBA00048540"/>
    </source>
</evidence>
<dbReference type="EC" id="2.7.1.180" evidence="1 10"/>
<evidence type="ECO:0000313" key="12">
    <source>
        <dbReference type="EMBL" id="RST95857.1"/>
    </source>
</evidence>
<dbReference type="PIRSF" id="PIRSF006268">
    <property type="entry name" value="ApbE"/>
    <property type="match status" value="1"/>
</dbReference>
<evidence type="ECO:0000256" key="6">
    <source>
        <dbReference type="ARBA" id="ARBA00022827"/>
    </source>
</evidence>
<keyword evidence="6 10" id="KW-0274">FAD</keyword>
<keyword evidence="5 10" id="KW-0479">Metal-binding</keyword>
<comment type="similarity">
    <text evidence="10">Belongs to the ApbE family.</text>
</comment>
<dbReference type="InterPro" id="IPR024932">
    <property type="entry name" value="ApbE"/>
</dbReference>
<feature type="binding site" evidence="11">
    <location>
        <position position="267"/>
    </location>
    <ligand>
        <name>Mg(2+)</name>
        <dbReference type="ChEBI" id="CHEBI:18420"/>
    </ligand>
</feature>
<keyword evidence="13" id="KW-1185">Reference proteome</keyword>
<feature type="binding site" evidence="11">
    <location>
        <position position="148"/>
    </location>
    <ligand>
        <name>Mg(2+)</name>
        <dbReference type="ChEBI" id="CHEBI:18420"/>
    </ligand>
</feature>
<evidence type="ECO:0000256" key="8">
    <source>
        <dbReference type="ARBA" id="ARBA00031306"/>
    </source>
</evidence>
<keyword evidence="3 10" id="KW-0285">Flavoprotein</keyword>
<reference evidence="12 13" key="1">
    <citation type="submission" date="2017-05" db="EMBL/GenBank/DDBJ databases">
        <title>Vagococcus spp. assemblies.</title>
        <authorList>
            <person name="Gulvik C.A."/>
        </authorList>
    </citation>
    <scope>NUCLEOTIDE SEQUENCE [LARGE SCALE GENOMIC DNA]</scope>
    <source>
        <strain evidence="12 13">SS1994</strain>
    </source>
</reference>
<organism evidence="12 13">
    <name type="scientific">Vagococcus bubulae</name>
    <dbReference type="NCBI Taxonomy" id="1977868"/>
    <lineage>
        <taxon>Bacteria</taxon>
        <taxon>Bacillati</taxon>
        <taxon>Bacillota</taxon>
        <taxon>Bacilli</taxon>
        <taxon>Lactobacillales</taxon>
        <taxon>Enterococcaceae</taxon>
        <taxon>Vagococcus</taxon>
    </lineage>
</organism>
<dbReference type="GO" id="GO:0046872">
    <property type="term" value="F:metal ion binding"/>
    <property type="evidence" value="ECO:0007669"/>
    <property type="project" value="UniProtKB-UniRule"/>
</dbReference>
<protein>
    <recommendedName>
        <fullName evidence="2 10">FAD:protein FMN transferase</fullName>
        <ecNumber evidence="1 10">2.7.1.180</ecNumber>
    </recommendedName>
    <alternativeName>
        <fullName evidence="8 10">Flavin transferase</fullName>
    </alternativeName>
</protein>
<dbReference type="GO" id="GO:0016740">
    <property type="term" value="F:transferase activity"/>
    <property type="evidence" value="ECO:0007669"/>
    <property type="project" value="UniProtKB-UniRule"/>
</dbReference>
<sequence length="309" mass="34598">MVKTHATQIRLMGTVIDIKVSAVNAKKIVRKTVDKLVYYEKMFSANREDSELMAINLAAGEHPVVVSNELFELIRIGKYHSCQKNSFLNIAIGPLVKSWKIGFSGAKVPLKTDIESLLAITNPEKIKLNDEKKSVYLEQKGMFIDLGALAKGYISDRIVDYYKRQQIESAILNLGGNVIVYGEAPHKDGYFRVGIQNPREPRSKCLAGVKAKNQSVVTSGIYERVLKVGDETYHHIINPKTGYPVETDVASLTIISHLSVDGEIWTTRLFGKNSQEIVDEVNQLPEIECIVIDKENQLYYSIGIQSNLI</sequence>
<evidence type="ECO:0000256" key="11">
    <source>
        <dbReference type="PIRSR" id="PIRSR006268-2"/>
    </source>
</evidence>
<dbReference type="PANTHER" id="PTHR30040">
    <property type="entry name" value="THIAMINE BIOSYNTHESIS LIPOPROTEIN APBE"/>
    <property type="match status" value="1"/>
</dbReference>
<comment type="cofactor">
    <cofactor evidence="11">
        <name>Mg(2+)</name>
        <dbReference type="ChEBI" id="CHEBI:18420"/>
    </cofactor>
    <cofactor evidence="11">
        <name>Mn(2+)</name>
        <dbReference type="ChEBI" id="CHEBI:29035"/>
    </cofactor>
    <text evidence="11">Magnesium. Can also use manganese.</text>
</comment>
<keyword evidence="4 10" id="KW-0808">Transferase</keyword>
<evidence type="ECO:0000256" key="10">
    <source>
        <dbReference type="PIRNR" id="PIRNR006268"/>
    </source>
</evidence>
<dbReference type="RefSeq" id="WP_125955972.1">
    <property type="nucleotide sequence ID" value="NZ_JAQEJV010000002.1"/>
</dbReference>
<dbReference type="SUPFAM" id="SSF143631">
    <property type="entry name" value="ApbE-like"/>
    <property type="match status" value="1"/>
</dbReference>
<name>A0A429ZQ91_9ENTE</name>
<evidence type="ECO:0000256" key="4">
    <source>
        <dbReference type="ARBA" id="ARBA00022679"/>
    </source>
</evidence>
<dbReference type="Gene3D" id="3.10.520.10">
    <property type="entry name" value="ApbE-like domains"/>
    <property type="match status" value="1"/>
</dbReference>
<accession>A0A429ZQ91</accession>
<keyword evidence="7 10" id="KW-0460">Magnesium</keyword>
<dbReference type="AlphaFoldDB" id="A0A429ZQ91"/>
<evidence type="ECO:0000256" key="1">
    <source>
        <dbReference type="ARBA" id="ARBA00011955"/>
    </source>
</evidence>
<evidence type="ECO:0000256" key="2">
    <source>
        <dbReference type="ARBA" id="ARBA00016337"/>
    </source>
</evidence>
<evidence type="ECO:0000313" key="13">
    <source>
        <dbReference type="Proteomes" id="UP000288490"/>
    </source>
</evidence>
<proteinExistence type="inferred from homology"/>
<dbReference type="OrthoDB" id="9778595at2"/>
<comment type="caution">
    <text evidence="12">The sequence shown here is derived from an EMBL/GenBank/DDBJ whole genome shotgun (WGS) entry which is preliminary data.</text>
</comment>
<comment type="catalytic activity">
    <reaction evidence="9 10">
        <text>L-threonyl-[protein] + FAD = FMN-L-threonyl-[protein] + AMP + H(+)</text>
        <dbReference type="Rhea" id="RHEA:36847"/>
        <dbReference type="Rhea" id="RHEA-COMP:11060"/>
        <dbReference type="Rhea" id="RHEA-COMP:11061"/>
        <dbReference type="ChEBI" id="CHEBI:15378"/>
        <dbReference type="ChEBI" id="CHEBI:30013"/>
        <dbReference type="ChEBI" id="CHEBI:57692"/>
        <dbReference type="ChEBI" id="CHEBI:74257"/>
        <dbReference type="ChEBI" id="CHEBI:456215"/>
        <dbReference type="EC" id="2.7.1.180"/>
    </reaction>
</comment>
<dbReference type="EMBL" id="NGJT01000002">
    <property type="protein sequence ID" value="RST95857.1"/>
    <property type="molecule type" value="Genomic_DNA"/>
</dbReference>
<evidence type="ECO:0000256" key="7">
    <source>
        <dbReference type="ARBA" id="ARBA00022842"/>
    </source>
</evidence>